<evidence type="ECO:0000256" key="2">
    <source>
        <dbReference type="ARBA" id="ARBA00022490"/>
    </source>
</evidence>
<keyword evidence="4" id="KW-0132">Cell division</keyword>
<dbReference type="InterPro" id="IPR032675">
    <property type="entry name" value="LRR_dom_sf"/>
</dbReference>
<evidence type="ECO:0000313" key="16">
    <source>
        <dbReference type="Proteomes" id="UP001230051"/>
    </source>
</evidence>
<keyword evidence="2" id="KW-0963">Cytoplasm</keyword>
<dbReference type="GO" id="GO:0005737">
    <property type="term" value="C:cytoplasm"/>
    <property type="evidence" value="ECO:0007669"/>
    <property type="project" value="TreeGrafter"/>
</dbReference>
<gene>
    <name evidence="15" type="primary">lrrcc1</name>
    <name evidence="15" type="ORF">AOXY_G4372</name>
</gene>
<keyword evidence="5" id="KW-0677">Repeat</keyword>
<keyword evidence="3" id="KW-0433">Leucine-rich repeat</keyword>
<evidence type="ECO:0000256" key="4">
    <source>
        <dbReference type="ARBA" id="ARBA00022618"/>
    </source>
</evidence>
<dbReference type="GO" id="GO:0051301">
    <property type="term" value="P:cell division"/>
    <property type="evidence" value="ECO:0007669"/>
    <property type="project" value="UniProtKB-KW"/>
</dbReference>
<evidence type="ECO:0000256" key="3">
    <source>
        <dbReference type="ARBA" id="ARBA00022614"/>
    </source>
</evidence>
<feature type="compositionally biased region" description="Basic and acidic residues" evidence="14">
    <location>
        <begin position="352"/>
        <end position="363"/>
    </location>
</feature>
<dbReference type="SUPFAM" id="SSF52058">
    <property type="entry name" value="L domain-like"/>
    <property type="match status" value="2"/>
</dbReference>
<name>A0AAD8LU01_ACIOX</name>
<evidence type="ECO:0000256" key="6">
    <source>
        <dbReference type="ARBA" id="ARBA00022776"/>
    </source>
</evidence>
<dbReference type="PANTHER" id="PTHR15454">
    <property type="entry name" value="NISCHARIN RELATED"/>
    <property type="match status" value="1"/>
</dbReference>
<keyword evidence="6" id="KW-0498">Mitosis</keyword>
<dbReference type="Gene3D" id="3.80.10.10">
    <property type="entry name" value="Ribonuclease Inhibitor"/>
    <property type="match status" value="2"/>
</dbReference>
<dbReference type="GO" id="GO:0005813">
    <property type="term" value="C:centrosome"/>
    <property type="evidence" value="ECO:0007669"/>
    <property type="project" value="TreeGrafter"/>
</dbReference>
<feature type="compositionally biased region" description="Polar residues" evidence="14">
    <location>
        <begin position="296"/>
        <end position="308"/>
    </location>
</feature>
<organism evidence="15 16">
    <name type="scientific">Acipenser oxyrinchus oxyrinchus</name>
    <dbReference type="NCBI Taxonomy" id="40147"/>
    <lineage>
        <taxon>Eukaryota</taxon>
        <taxon>Metazoa</taxon>
        <taxon>Chordata</taxon>
        <taxon>Craniata</taxon>
        <taxon>Vertebrata</taxon>
        <taxon>Euteleostomi</taxon>
        <taxon>Actinopterygii</taxon>
        <taxon>Chondrostei</taxon>
        <taxon>Acipenseriformes</taxon>
        <taxon>Acipenseridae</taxon>
        <taxon>Acipenser</taxon>
    </lineage>
</organism>
<dbReference type="GO" id="GO:0005814">
    <property type="term" value="C:centriole"/>
    <property type="evidence" value="ECO:0007669"/>
    <property type="project" value="UniProtKB-SubCell"/>
</dbReference>
<comment type="subcellular location">
    <subcellularLocation>
        <location evidence="1">Cytoplasm</location>
        <location evidence="1">Cytoskeleton</location>
        <location evidence="1">Microtubule organizing center</location>
        <location evidence="1">Centrosome</location>
        <location evidence="1">Centriole</location>
    </subcellularLocation>
</comment>
<evidence type="ECO:0000256" key="8">
    <source>
        <dbReference type="ARBA" id="ARBA00023212"/>
    </source>
</evidence>
<evidence type="ECO:0000256" key="11">
    <source>
        <dbReference type="ARBA" id="ARBA00061329"/>
    </source>
</evidence>
<reference evidence="15" key="1">
    <citation type="submission" date="2022-02" db="EMBL/GenBank/DDBJ databases">
        <title>Atlantic sturgeon de novo genome assembly.</title>
        <authorList>
            <person name="Stock M."/>
            <person name="Klopp C."/>
            <person name="Guiguen Y."/>
            <person name="Cabau C."/>
            <person name="Parinello H."/>
            <person name="Santidrian Yebra-Pimentel E."/>
            <person name="Kuhl H."/>
            <person name="Dirks R.P."/>
            <person name="Guessner J."/>
            <person name="Wuertz S."/>
            <person name="Du K."/>
            <person name="Schartl M."/>
        </authorList>
    </citation>
    <scope>NUCLEOTIDE SEQUENCE</scope>
    <source>
        <strain evidence="15">STURGEONOMICS-FGT-2020</strain>
        <tissue evidence="15">Whole blood</tissue>
    </source>
</reference>
<dbReference type="AlphaFoldDB" id="A0AAD8LU01"/>
<evidence type="ECO:0000256" key="9">
    <source>
        <dbReference type="ARBA" id="ARBA00023306"/>
    </source>
</evidence>
<sequence>MAENQQLDGELCLIDKHITSFSEIPLNEKVKSLNLHCNRISKIEGLARAWHLRHLDLSSNRITCIEGLGSLASLRTLNLSCNLITKVEGLHGLGNLIRLNLSYNQISDLSGFLQLHGTSHKLSCIYLHSNRVGSVNHVLQCLMGLQCLTDLTLDKDGKGNPVCMVPGYREITLQSIPQLIALDGMNRYGERVNSVEESPVDLPGLEDFMEYLVSSDASMNVEKGNAGLPLVTPRIDEVLTKFRQRTDPEIYGATEFGTKDSSSSEVEKNNLTSKNFNNELRIKKLEHQITQLFEQTPACSSTTPSTMQKAKRDIDHTSESDCESGKENRRKGSRRSRIPSYRRTTAVTRQRTVKEAKGKKSDGDQAMPSAKKHLISPCQGEESTSNTWSTELDVPRSLSKKASAGPKTKKDPTGTKQTNTNEESTYRAIIEELDQERERRWKAEQAVKILTEQMKGLQTRAIEEKDIQTMAIHTTDRLKELLLKQKAEKSKLQASVHELKENTESLSNELRHARSAEEHQRRALKCLEENMSKIETQRLHQQAAEMKRIQEMELKAAASQREVEIVRVSLRQQKDKVRQLHELLASREQVHRTELETRVTLTGPEFQNALSKEMAATEQRHLQQMKESQEKINVMKQQYMELEDEFRMALTIEATRFKEVKDGFEQITSELTEHKKAVAKSQQKEKQSASLIQELTAMVKEQKARIAELIKSKQGSTSELKSRIRSLEAVVEEDTRRNVQIELLKQDKSKLISQLTAQESVIDGLRAERRIWGQELAHQGASLAQDRGRLEARIDVLTTEMETIKKQNERDIDALKIKAKIVDDQTETIRKLKEGLQERDEQIRKLREENLQTQKSFQEQLEYETAPLHELREKVERLTERKEELKQQLEEKKTELEGVKKAYSAMNNKWQDKAELLTQLEAQVKHMKDIFDAKEKKLVEEKEKSLQSQKAAVEKLHSLDDAFRRQLDSVQAAHQADLLQLATQKQKQIEAANEKVYQVEEEMRQLLQETASSKKMMEEKIRRLTSVLKEFQ</sequence>
<dbReference type="Proteomes" id="UP001230051">
    <property type="component" value="Unassembled WGS sequence"/>
</dbReference>
<evidence type="ECO:0000256" key="7">
    <source>
        <dbReference type="ARBA" id="ARBA00023054"/>
    </source>
</evidence>
<keyword evidence="9" id="KW-0131">Cell cycle</keyword>
<keyword evidence="8" id="KW-0206">Cytoskeleton</keyword>
<evidence type="ECO:0000256" key="10">
    <source>
        <dbReference type="ARBA" id="ARBA00054059"/>
    </source>
</evidence>
<comment type="similarity">
    <text evidence="11">Belongs to the LRRCC1 family.</text>
</comment>
<comment type="caution">
    <text evidence="15">The sequence shown here is derived from an EMBL/GenBank/DDBJ whole genome shotgun (WGS) entry which is preliminary data.</text>
</comment>
<dbReference type="InterPro" id="IPR001611">
    <property type="entry name" value="Leu-rich_rpt"/>
</dbReference>
<dbReference type="Pfam" id="PF12799">
    <property type="entry name" value="LRR_4"/>
    <property type="match status" value="1"/>
</dbReference>
<dbReference type="EMBL" id="JAGXEW010000003">
    <property type="protein sequence ID" value="KAK1174089.1"/>
    <property type="molecule type" value="Genomic_DNA"/>
</dbReference>
<keyword evidence="7 13" id="KW-0175">Coiled coil</keyword>
<evidence type="ECO:0000256" key="1">
    <source>
        <dbReference type="ARBA" id="ARBA00004114"/>
    </source>
</evidence>
<feature type="coiled-coil region" evidence="13">
    <location>
        <begin position="975"/>
        <end position="1009"/>
    </location>
</feature>
<evidence type="ECO:0000256" key="12">
    <source>
        <dbReference type="ARBA" id="ARBA00067351"/>
    </source>
</evidence>
<dbReference type="InterPro" id="IPR025875">
    <property type="entry name" value="Leu-rich_rpt_4"/>
</dbReference>
<feature type="coiled-coil region" evidence="13">
    <location>
        <begin position="482"/>
        <end position="537"/>
    </location>
</feature>
<feature type="coiled-coil region" evidence="13">
    <location>
        <begin position="787"/>
        <end position="937"/>
    </location>
</feature>
<dbReference type="PROSITE" id="PS51450">
    <property type="entry name" value="LRR"/>
    <property type="match status" value="4"/>
</dbReference>
<dbReference type="PANTHER" id="PTHR15454:SF34">
    <property type="entry name" value="LEUCINE-RICH REPEAT AND COILED-COIL DOMAIN-CONTAINING PROTEIN 1"/>
    <property type="match status" value="1"/>
</dbReference>
<evidence type="ECO:0000256" key="5">
    <source>
        <dbReference type="ARBA" id="ARBA00022737"/>
    </source>
</evidence>
<evidence type="ECO:0000313" key="15">
    <source>
        <dbReference type="EMBL" id="KAK1174089.1"/>
    </source>
</evidence>
<accession>A0AAD8LU01</accession>
<dbReference type="SMART" id="SM00365">
    <property type="entry name" value="LRR_SD22"/>
    <property type="match status" value="3"/>
</dbReference>
<protein>
    <recommendedName>
        <fullName evidence="12">Leucine-rich repeat and coiled-coil domain-containing protein 1</fullName>
    </recommendedName>
</protein>
<feature type="compositionally biased region" description="Basic residues" evidence="14">
    <location>
        <begin position="328"/>
        <end position="337"/>
    </location>
</feature>
<evidence type="ECO:0000256" key="13">
    <source>
        <dbReference type="SAM" id="Coils"/>
    </source>
</evidence>
<feature type="compositionally biased region" description="Basic and acidic residues" evidence="14">
    <location>
        <begin position="310"/>
        <end position="327"/>
    </location>
</feature>
<feature type="compositionally biased region" description="Polar residues" evidence="14">
    <location>
        <begin position="381"/>
        <end position="390"/>
    </location>
</feature>
<dbReference type="FunFam" id="3.80.10.10:FF:000171">
    <property type="entry name" value="Leucine rich repeat and coiled-coil centrosomal protein 1"/>
    <property type="match status" value="1"/>
</dbReference>
<feature type="coiled-coil region" evidence="13">
    <location>
        <begin position="618"/>
        <end position="645"/>
    </location>
</feature>
<keyword evidence="16" id="KW-1185">Reference proteome</keyword>
<comment type="function">
    <text evidence="10">Required for the organization of the mitotic spindle. Maintains the structural integrity of centrosomes during mitosis.</text>
</comment>
<feature type="region of interest" description="Disordered" evidence="14">
    <location>
        <begin position="296"/>
        <end position="425"/>
    </location>
</feature>
<proteinExistence type="inferred from homology"/>
<dbReference type="FunFam" id="3.80.10.10:FF:000148">
    <property type="entry name" value="Leucine rich repeat and coiled-coil centrosomal protein 1"/>
    <property type="match status" value="1"/>
</dbReference>
<evidence type="ECO:0000256" key="14">
    <source>
        <dbReference type="SAM" id="MobiDB-lite"/>
    </source>
</evidence>